<feature type="chain" id="PRO_5034397617" description="Secreted protein" evidence="1">
    <location>
        <begin position="18"/>
        <end position="74"/>
    </location>
</feature>
<evidence type="ECO:0008006" key="4">
    <source>
        <dbReference type="Google" id="ProtNLM"/>
    </source>
</evidence>
<dbReference type="Proteomes" id="UP000694562">
    <property type="component" value="Unplaced"/>
</dbReference>
<keyword evidence="1" id="KW-0732">Signal</keyword>
<evidence type="ECO:0000256" key="1">
    <source>
        <dbReference type="SAM" id="SignalP"/>
    </source>
</evidence>
<evidence type="ECO:0000313" key="3">
    <source>
        <dbReference type="Proteomes" id="UP000694562"/>
    </source>
</evidence>
<dbReference type="AlphaFoldDB" id="A0A8C4UMW3"/>
<name>A0A8C4UMW3_FALTI</name>
<organism evidence="2 3">
    <name type="scientific">Falco tinnunculus</name>
    <name type="common">Common kestrel</name>
    <dbReference type="NCBI Taxonomy" id="100819"/>
    <lineage>
        <taxon>Eukaryota</taxon>
        <taxon>Metazoa</taxon>
        <taxon>Chordata</taxon>
        <taxon>Craniata</taxon>
        <taxon>Vertebrata</taxon>
        <taxon>Euteleostomi</taxon>
        <taxon>Archelosauria</taxon>
        <taxon>Archosauria</taxon>
        <taxon>Dinosauria</taxon>
        <taxon>Saurischia</taxon>
        <taxon>Theropoda</taxon>
        <taxon>Coelurosauria</taxon>
        <taxon>Aves</taxon>
        <taxon>Neognathae</taxon>
        <taxon>Neoaves</taxon>
        <taxon>Telluraves</taxon>
        <taxon>Australaves</taxon>
        <taxon>Falconiformes</taxon>
        <taxon>Falconidae</taxon>
        <taxon>Falco</taxon>
    </lineage>
</organism>
<dbReference type="OMA" id="NYYHVNS"/>
<reference evidence="2" key="2">
    <citation type="submission" date="2025-09" db="UniProtKB">
        <authorList>
            <consortium name="Ensembl"/>
        </authorList>
    </citation>
    <scope>IDENTIFICATION</scope>
</reference>
<proteinExistence type="predicted"/>
<keyword evidence="3" id="KW-1185">Reference proteome</keyword>
<accession>A0A8C4UMW3</accession>
<reference evidence="2" key="1">
    <citation type="submission" date="2025-08" db="UniProtKB">
        <authorList>
            <consortium name="Ensembl"/>
        </authorList>
    </citation>
    <scope>IDENTIFICATION</scope>
</reference>
<evidence type="ECO:0000313" key="2">
    <source>
        <dbReference type="Ensembl" id="ENSFTIP00000015457.1"/>
    </source>
</evidence>
<dbReference type="Ensembl" id="ENSFTIT00000016111.1">
    <property type="protein sequence ID" value="ENSFTIP00000015457.1"/>
    <property type="gene ID" value="ENSFTIG00000010240.1"/>
</dbReference>
<protein>
    <recommendedName>
        <fullName evidence="4">Secreted protein</fullName>
    </recommendedName>
</protein>
<sequence length="74" mass="8638">MKILLYKLWHLFFLCEALNITLFEHVQVMGTQFLASNTHALLLSVSLHSAVFPTKNYYHVNSLSFKRVPLFQKV</sequence>
<feature type="signal peptide" evidence="1">
    <location>
        <begin position="1"/>
        <end position="17"/>
    </location>
</feature>